<evidence type="ECO:0000313" key="1">
    <source>
        <dbReference type="EMBL" id="KAF1982930.1"/>
    </source>
</evidence>
<dbReference type="Proteomes" id="UP000800041">
    <property type="component" value="Unassembled WGS sequence"/>
</dbReference>
<reference evidence="1" key="1">
    <citation type="journal article" date="2020" name="Stud. Mycol.">
        <title>101 Dothideomycetes genomes: a test case for predicting lifestyles and emergence of pathogens.</title>
        <authorList>
            <person name="Haridas S."/>
            <person name="Albert R."/>
            <person name="Binder M."/>
            <person name="Bloem J."/>
            <person name="Labutti K."/>
            <person name="Salamov A."/>
            <person name="Andreopoulos B."/>
            <person name="Baker S."/>
            <person name="Barry K."/>
            <person name="Bills G."/>
            <person name="Bluhm B."/>
            <person name="Cannon C."/>
            <person name="Castanera R."/>
            <person name="Culley D."/>
            <person name="Daum C."/>
            <person name="Ezra D."/>
            <person name="Gonzalez J."/>
            <person name="Henrissat B."/>
            <person name="Kuo A."/>
            <person name="Liang C."/>
            <person name="Lipzen A."/>
            <person name="Lutzoni F."/>
            <person name="Magnuson J."/>
            <person name="Mondo S."/>
            <person name="Nolan M."/>
            <person name="Ohm R."/>
            <person name="Pangilinan J."/>
            <person name="Park H.-J."/>
            <person name="Ramirez L."/>
            <person name="Alfaro M."/>
            <person name="Sun H."/>
            <person name="Tritt A."/>
            <person name="Yoshinaga Y."/>
            <person name="Zwiers L.-H."/>
            <person name="Turgeon B."/>
            <person name="Goodwin S."/>
            <person name="Spatafora J."/>
            <person name="Crous P."/>
            <person name="Grigoriev I."/>
        </authorList>
    </citation>
    <scope>NUCLEOTIDE SEQUENCE</scope>
    <source>
        <strain evidence="1">CBS 113979</strain>
    </source>
</reference>
<sequence length="157" mass="17182">MLRHAHLWERYTTLHNPPPASITSSALPFLMKPYSQFTCTESPETRHKSQVASRNRTLALRTLSQELPPSKTAPARSIIARVRRPSKGLSRLGAKACFGATVVVCVCVGVRRTRFGLELGSSSGPGGGLKHLTLHGRLRALCREPNHAARQQHEVSG</sequence>
<proteinExistence type="predicted"/>
<protein>
    <submittedName>
        <fullName evidence="1">Uncharacterized protein</fullName>
    </submittedName>
</protein>
<evidence type="ECO:0000313" key="2">
    <source>
        <dbReference type="Proteomes" id="UP000800041"/>
    </source>
</evidence>
<dbReference type="AlphaFoldDB" id="A0A6G1GQ51"/>
<accession>A0A6G1GQ51</accession>
<keyword evidence="2" id="KW-1185">Reference proteome</keyword>
<organism evidence="1 2">
    <name type="scientific">Aulographum hederae CBS 113979</name>
    <dbReference type="NCBI Taxonomy" id="1176131"/>
    <lineage>
        <taxon>Eukaryota</taxon>
        <taxon>Fungi</taxon>
        <taxon>Dikarya</taxon>
        <taxon>Ascomycota</taxon>
        <taxon>Pezizomycotina</taxon>
        <taxon>Dothideomycetes</taxon>
        <taxon>Pleosporomycetidae</taxon>
        <taxon>Aulographales</taxon>
        <taxon>Aulographaceae</taxon>
    </lineage>
</organism>
<dbReference type="EMBL" id="ML977179">
    <property type="protein sequence ID" value="KAF1982930.1"/>
    <property type="molecule type" value="Genomic_DNA"/>
</dbReference>
<gene>
    <name evidence="1" type="ORF">K402DRAFT_183819</name>
</gene>
<name>A0A6G1GQ51_9PEZI</name>